<proteinExistence type="predicted"/>
<dbReference type="EMBL" id="MU794955">
    <property type="protein sequence ID" value="KAJ3815105.1"/>
    <property type="molecule type" value="Genomic_DNA"/>
</dbReference>
<dbReference type="Proteomes" id="UP001163835">
    <property type="component" value="Unassembled WGS sequence"/>
</dbReference>
<keyword evidence="2" id="KW-1185">Reference proteome</keyword>
<reference evidence="1" key="1">
    <citation type="submission" date="2022-09" db="EMBL/GenBank/DDBJ databases">
        <title>A Global Phylogenomic Analysis of the Shiitake Genus Lentinula.</title>
        <authorList>
            <consortium name="DOE Joint Genome Institute"/>
            <person name="Sierra-Patev S."/>
            <person name="Min B."/>
            <person name="Naranjo-Ortiz M."/>
            <person name="Looney B."/>
            <person name="Konkel Z."/>
            <person name="Slot J.C."/>
            <person name="Sakamoto Y."/>
            <person name="Steenwyk J.L."/>
            <person name="Rokas A."/>
            <person name="Carro J."/>
            <person name="Camarero S."/>
            <person name="Ferreira P."/>
            <person name="Molpeceres G."/>
            <person name="Ruiz-Duenas F.J."/>
            <person name="Serrano A."/>
            <person name="Henrissat B."/>
            <person name="Drula E."/>
            <person name="Hughes K.W."/>
            <person name="Mata J.L."/>
            <person name="Ishikawa N.K."/>
            <person name="Vargas-Isla R."/>
            <person name="Ushijima S."/>
            <person name="Smith C.A."/>
            <person name="Ahrendt S."/>
            <person name="Andreopoulos W."/>
            <person name="He G."/>
            <person name="Labutti K."/>
            <person name="Lipzen A."/>
            <person name="Ng V."/>
            <person name="Riley R."/>
            <person name="Sandor L."/>
            <person name="Barry K."/>
            <person name="Martinez A.T."/>
            <person name="Xiao Y."/>
            <person name="Gibbons J.G."/>
            <person name="Terashima K."/>
            <person name="Grigoriev I.V."/>
            <person name="Hibbett D.S."/>
        </authorList>
    </citation>
    <scope>NUCLEOTIDE SEQUENCE</scope>
    <source>
        <strain evidence="1">TMI1499</strain>
    </source>
</reference>
<protein>
    <submittedName>
        <fullName evidence="1">Uncharacterized protein</fullName>
    </submittedName>
</protein>
<comment type="caution">
    <text evidence="1">The sequence shown here is derived from an EMBL/GenBank/DDBJ whole genome shotgun (WGS) entry which is preliminary data.</text>
</comment>
<gene>
    <name evidence="1" type="ORF">F5876DRAFT_72357</name>
</gene>
<organism evidence="1 2">
    <name type="scientific">Lentinula aff. lateritia</name>
    <dbReference type="NCBI Taxonomy" id="2804960"/>
    <lineage>
        <taxon>Eukaryota</taxon>
        <taxon>Fungi</taxon>
        <taxon>Dikarya</taxon>
        <taxon>Basidiomycota</taxon>
        <taxon>Agaricomycotina</taxon>
        <taxon>Agaricomycetes</taxon>
        <taxon>Agaricomycetidae</taxon>
        <taxon>Agaricales</taxon>
        <taxon>Marasmiineae</taxon>
        <taxon>Omphalotaceae</taxon>
        <taxon>Lentinula</taxon>
    </lineage>
</organism>
<evidence type="ECO:0000313" key="2">
    <source>
        <dbReference type="Proteomes" id="UP001163835"/>
    </source>
</evidence>
<sequence>MASKNPTIQNSPHELLRAIFATLTPGEVAECALVCKVWSSSARGRLYEHIDVRKSPNKMTYVTRSAMLCQTLDATPALRSIVHSLCLVSHFPSTILPEVRAVFLQYAAVPSTHSFINMLPHLQNLEKISFHTNVSLPPSEHLLILQAFGKLPLLRHMRYFAAFPGPVRKPSQFIQMLNGLPPQRERRPQLLTLDLRNITELGSFRASLEDLEWTFHPRSPLDLTHLRALSVSTYRAAKYFMREVSGTLESLTFTSASRILGDTESQPPITLPAMKYLCIPSETIDISLIANIHCPYLECITLIWQTETDLDPEFMSDSESPLFLIDRCITNRSNYPILKEIMVLVNEEASGRRTNISQIQKMLPRCAGRAINFEFGEWQVGQDSWDDSFSHTKKD</sequence>
<name>A0ACC1UDS8_9AGAR</name>
<accession>A0ACC1UDS8</accession>
<evidence type="ECO:0000313" key="1">
    <source>
        <dbReference type="EMBL" id="KAJ3815105.1"/>
    </source>
</evidence>